<dbReference type="GO" id="GO:0008641">
    <property type="term" value="F:ubiquitin-like modifier activating enzyme activity"/>
    <property type="evidence" value="ECO:0007669"/>
    <property type="project" value="InterPro"/>
</dbReference>
<dbReference type="EMBL" id="JACHZG010000001">
    <property type="protein sequence ID" value="MBB3327591.1"/>
    <property type="molecule type" value="Genomic_DNA"/>
</dbReference>
<dbReference type="AlphaFoldDB" id="A0A7W5P853"/>
<reference evidence="2 3" key="1">
    <citation type="submission" date="2020-08" db="EMBL/GenBank/DDBJ databases">
        <title>Sequencing the genomes of 1000 actinobacteria strains.</title>
        <authorList>
            <person name="Klenk H.-P."/>
        </authorList>
    </citation>
    <scope>NUCLEOTIDE SEQUENCE [LARGE SCALE GENOMIC DNA]</scope>
    <source>
        <strain evidence="2 3">DSM 11053</strain>
    </source>
</reference>
<accession>A0A7W5P853</accession>
<sequence length="322" mass="34438">MDGTGDLSVRLAPHAMVLRRSDSELQIGVEPCVVVPASYDRVVRDLAVGAPPHHLDETAVELGLGPQAVPDLLVALADAHLLRPPATTAAVRVVGVGPLGSRTAQELVSAGFSTVYLADLPEHVRPEPGSSRGRRQRRPDPDRPDPLDLLVASLADDRTGVRVRRTRHFVHPEGDAVALTVVVADGPEPDRLVTDLLREVGAPHLLVRCSGDEAVVGPLVVPGTTSCVRCADLARRDADPRWPWLLEQLTRLRMRPAPTLLAWAAVTAAVQALAFVAGEGAETLGRTLELGAGQHTLRLRPWPVHPECPCRWGDARSAPDPG</sequence>
<feature type="region of interest" description="Disordered" evidence="1">
    <location>
        <begin position="121"/>
        <end position="148"/>
    </location>
</feature>
<evidence type="ECO:0000313" key="3">
    <source>
        <dbReference type="Proteomes" id="UP000565572"/>
    </source>
</evidence>
<dbReference type="Gene3D" id="3.40.50.720">
    <property type="entry name" value="NAD(P)-binding Rossmann-like Domain"/>
    <property type="match status" value="1"/>
</dbReference>
<keyword evidence="3" id="KW-1185">Reference proteome</keyword>
<comment type="caution">
    <text evidence="2">The sequence shown here is derived from an EMBL/GenBank/DDBJ whole genome shotgun (WGS) entry which is preliminary data.</text>
</comment>
<evidence type="ECO:0000256" key="1">
    <source>
        <dbReference type="SAM" id="MobiDB-lite"/>
    </source>
</evidence>
<protein>
    <submittedName>
        <fullName evidence="2">Bacteriocin biosynthesis cyclodehydratase domain-containing protein</fullName>
    </submittedName>
</protein>
<organism evidence="2 3">
    <name type="scientific">Microlunatus antarcticus</name>
    <dbReference type="NCBI Taxonomy" id="53388"/>
    <lineage>
        <taxon>Bacteria</taxon>
        <taxon>Bacillati</taxon>
        <taxon>Actinomycetota</taxon>
        <taxon>Actinomycetes</taxon>
        <taxon>Propionibacteriales</taxon>
        <taxon>Propionibacteriaceae</taxon>
        <taxon>Microlunatus</taxon>
    </lineage>
</organism>
<proteinExistence type="predicted"/>
<dbReference type="Proteomes" id="UP000565572">
    <property type="component" value="Unassembled WGS sequence"/>
</dbReference>
<gene>
    <name evidence="2" type="ORF">FHX39_002535</name>
</gene>
<dbReference type="SUPFAM" id="SSF69572">
    <property type="entry name" value="Activating enzymes of the ubiquitin-like proteins"/>
    <property type="match status" value="1"/>
</dbReference>
<name>A0A7W5P853_9ACTN</name>
<evidence type="ECO:0000313" key="2">
    <source>
        <dbReference type="EMBL" id="MBB3327591.1"/>
    </source>
</evidence>
<dbReference type="RefSeq" id="WP_183338923.1">
    <property type="nucleotide sequence ID" value="NZ_JACHZG010000001.1"/>
</dbReference>
<dbReference type="InterPro" id="IPR035985">
    <property type="entry name" value="Ubiquitin-activating_enz"/>
</dbReference>